<protein>
    <recommendedName>
        <fullName evidence="1">DUF7848 domain-containing protein</fullName>
    </recommendedName>
</protein>
<proteinExistence type="predicted"/>
<keyword evidence="3" id="KW-1185">Reference proteome</keyword>
<feature type="domain" description="DUF7848" evidence="1">
    <location>
        <begin position="2"/>
        <end position="63"/>
    </location>
</feature>
<dbReference type="EMBL" id="BNEE01000006">
    <property type="protein sequence ID" value="GHI88216.1"/>
    <property type="molecule type" value="Genomic_DNA"/>
</dbReference>
<reference evidence="2" key="1">
    <citation type="submission" date="2020-09" db="EMBL/GenBank/DDBJ databases">
        <title>Whole genome shotgun sequence of Streptomyces xanthophaeus NBRC 12829.</title>
        <authorList>
            <person name="Komaki H."/>
            <person name="Tamura T."/>
        </authorList>
    </citation>
    <scope>NUCLEOTIDE SEQUENCE</scope>
    <source>
        <strain evidence="2">NBRC 12829</strain>
    </source>
</reference>
<evidence type="ECO:0000259" key="1">
    <source>
        <dbReference type="Pfam" id="PF25232"/>
    </source>
</evidence>
<dbReference type="AlphaFoldDB" id="A0A919H0S0"/>
<organism evidence="2 3">
    <name type="scientific">Streptomyces xanthophaeus</name>
    <dbReference type="NCBI Taxonomy" id="67385"/>
    <lineage>
        <taxon>Bacteria</taxon>
        <taxon>Bacillati</taxon>
        <taxon>Actinomycetota</taxon>
        <taxon>Actinomycetes</taxon>
        <taxon>Kitasatosporales</taxon>
        <taxon>Streptomycetaceae</taxon>
        <taxon>Streptomyces</taxon>
    </lineage>
</organism>
<sequence>MLRYVEHRVVQHPGTDVTFEAECLRCDWQAPASQDGAAVDVECMSHTGRTGHQGFRRRCTSFAWVGRTE</sequence>
<accession>A0A919H0S0</accession>
<dbReference type="Proteomes" id="UP000600026">
    <property type="component" value="Unassembled WGS sequence"/>
</dbReference>
<dbReference type="Pfam" id="PF25232">
    <property type="entry name" value="DUF7848"/>
    <property type="match status" value="1"/>
</dbReference>
<evidence type="ECO:0000313" key="2">
    <source>
        <dbReference type="EMBL" id="GHI88216.1"/>
    </source>
</evidence>
<gene>
    <name evidence="2" type="ORF">Sxan_55800</name>
</gene>
<evidence type="ECO:0000313" key="3">
    <source>
        <dbReference type="Proteomes" id="UP000600026"/>
    </source>
</evidence>
<dbReference type="InterPro" id="IPR057170">
    <property type="entry name" value="DUF7848"/>
</dbReference>
<name>A0A919H0S0_9ACTN</name>
<comment type="caution">
    <text evidence="2">The sequence shown here is derived from an EMBL/GenBank/DDBJ whole genome shotgun (WGS) entry which is preliminary data.</text>
</comment>